<dbReference type="Proteomes" id="UP000322726">
    <property type="component" value="Chromosome"/>
</dbReference>
<dbReference type="PANTHER" id="PTHR30600">
    <property type="entry name" value="CYTOCHROME C PEROXIDASE-RELATED"/>
    <property type="match status" value="1"/>
</dbReference>
<evidence type="ECO:0000256" key="6">
    <source>
        <dbReference type="ARBA" id="ARBA00023002"/>
    </source>
</evidence>
<dbReference type="GO" id="GO:0020037">
    <property type="term" value="F:heme binding"/>
    <property type="evidence" value="ECO:0007669"/>
    <property type="project" value="InterPro"/>
</dbReference>
<evidence type="ECO:0000313" key="11">
    <source>
        <dbReference type="Proteomes" id="UP000322726"/>
    </source>
</evidence>
<gene>
    <name evidence="10" type="primary">ccpA</name>
    <name evidence="10" type="ORF">APAC_0257</name>
</gene>
<dbReference type="KEGG" id="apai:APAC_0257"/>
<dbReference type="InterPro" id="IPR004852">
    <property type="entry name" value="Di-haem_cyt_c_peroxidsae"/>
</dbReference>
<keyword evidence="5" id="KW-0574">Periplasm</keyword>
<accession>A0A5C2H385</accession>
<evidence type="ECO:0000313" key="10">
    <source>
        <dbReference type="EMBL" id="QEP33420.1"/>
    </source>
</evidence>
<organism evidence="10 11">
    <name type="scientific">Malaciobacter pacificus</name>
    <dbReference type="NCBI Taxonomy" id="1080223"/>
    <lineage>
        <taxon>Bacteria</taxon>
        <taxon>Pseudomonadati</taxon>
        <taxon>Campylobacterota</taxon>
        <taxon>Epsilonproteobacteria</taxon>
        <taxon>Campylobacterales</taxon>
        <taxon>Arcobacteraceae</taxon>
        <taxon>Malaciobacter</taxon>
    </lineage>
</organism>
<dbReference type="PROSITE" id="PS51007">
    <property type="entry name" value="CYTC"/>
    <property type="match status" value="2"/>
</dbReference>
<protein>
    <submittedName>
        <fullName evidence="10">Periplasmic diheme cytochrome c peroxidase</fullName>
    </submittedName>
</protein>
<feature type="binding site" description="axial binding residue" evidence="9">
    <location>
        <position position="82"/>
    </location>
    <ligand>
        <name>heme c</name>
        <dbReference type="ChEBI" id="CHEBI:61717"/>
        <label>1</label>
    </ligand>
    <ligandPart>
        <name>Fe</name>
        <dbReference type="ChEBI" id="CHEBI:18248"/>
    </ligandPart>
</feature>
<keyword evidence="10" id="KW-0575">Peroxidase</keyword>
<keyword evidence="7 9" id="KW-0408">Iron</keyword>
<dbReference type="GO" id="GO:0004130">
    <property type="term" value="F:cytochrome-c peroxidase activity"/>
    <property type="evidence" value="ECO:0007669"/>
    <property type="project" value="TreeGrafter"/>
</dbReference>
<proteinExistence type="predicted"/>
<dbReference type="GO" id="GO:0009055">
    <property type="term" value="F:electron transfer activity"/>
    <property type="evidence" value="ECO:0007669"/>
    <property type="project" value="InterPro"/>
</dbReference>
<dbReference type="AlphaFoldDB" id="A0A5C2H385"/>
<feature type="binding site" description="axial binding residue" evidence="9">
    <location>
        <position position="228"/>
    </location>
    <ligand>
        <name>heme c</name>
        <dbReference type="ChEBI" id="CHEBI:61717"/>
        <label>2</label>
    </ligand>
    <ligandPart>
        <name>Fe</name>
        <dbReference type="ChEBI" id="CHEBI:18248"/>
    </ligandPart>
</feature>
<dbReference type="InterPro" id="IPR036909">
    <property type="entry name" value="Cyt_c-like_dom_sf"/>
</dbReference>
<dbReference type="InterPro" id="IPR026259">
    <property type="entry name" value="MauG/Cytc_peroxidase"/>
</dbReference>
<comment type="subcellular location">
    <subcellularLocation>
        <location evidence="1">Periplasm</location>
    </subcellularLocation>
</comment>
<reference evidence="11" key="2">
    <citation type="submission" date="2019-09" db="EMBL/GenBank/DDBJ databases">
        <title>Complete genome sequencing of four Arcobacter species reveals a diverse suite of mobile elements.</title>
        <authorList>
            <person name="On S.L.W."/>
            <person name="Miller W.G."/>
            <person name="Biggs P."/>
            <person name="Cornelius A."/>
            <person name="Vandamme P."/>
        </authorList>
    </citation>
    <scope>NUCLEOTIDE SEQUENCE [LARGE SCALE GENOMIC DNA]</scope>
    <source>
        <strain evidence="11">LMG 26638</strain>
    </source>
</reference>
<keyword evidence="6" id="KW-0560">Oxidoreductase</keyword>
<evidence type="ECO:0000256" key="5">
    <source>
        <dbReference type="ARBA" id="ARBA00022764"/>
    </source>
</evidence>
<dbReference type="Gene3D" id="1.10.760.10">
    <property type="entry name" value="Cytochrome c-like domain"/>
    <property type="match status" value="2"/>
</dbReference>
<dbReference type="InterPro" id="IPR009056">
    <property type="entry name" value="Cyt_c-like_dom"/>
</dbReference>
<feature type="binding site" description="covalent" evidence="8">
    <location>
        <position position="81"/>
    </location>
    <ligand>
        <name>heme c</name>
        <dbReference type="ChEBI" id="CHEBI:61717"/>
        <label>1</label>
    </ligand>
</feature>
<dbReference type="SUPFAM" id="SSF46626">
    <property type="entry name" value="Cytochrome c"/>
    <property type="match status" value="2"/>
</dbReference>
<evidence type="ECO:0000256" key="9">
    <source>
        <dbReference type="PIRSR" id="PIRSR000294-2"/>
    </source>
</evidence>
<dbReference type="InterPro" id="IPR051395">
    <property type="entry name" value="Cytochrome_c_Peroxidase/MauG"/>
</dbReference>
<evidence type="ECO:0000256" key="8">
    <source>
        <dbReference type="PIRSR" id="PIRSR000294-1"/>
    </source>
</evidence>
<dbReference type="OrthoDB" id="9805202at2"/>
<comment type="cofactor">
    <cofactor evidence="8">
        <name>heme</name>
        <dbReference type="ChEBI" id="CHEBI:30413"/>
    </cofactor>
    <text evidence="8">Binds 2 heme groups.</text>
</comment>
<feature type="binding site" description="covalent" evidence="8">
    <location>
        <position position="78"/>
    </location>
    <ligand>
        <name>heme c</name>
        <dbReference type="ChEBI" id="CHEBI:61717"/>
        <label>1</label>
    </ligand>
</feature>
<feature type="binding site" description="axial binding residue" evidence="9">
    <location>
        <position position="98"/>
    </location>
    <ligand>
        <name>heme c</name>
        <dbReference type="ChEBI" id="CHEBI:61717"/>
        <label>1</label>
    </ligand>
    <ligandPart>
        <name>Fe</name>
        <dbReference type="ChEBI" id="CHEBI:18248"/>
    </ligandPart>
</feature>
<dbReference type="GO" id="GO:0046872">
    <property type="term" value="F:metal ion binding"/>
    <property type="evidence" value="ECO:0007669"/>
    <property type="project" value="UniProtKB-KW"/>
</dbReference>
<dbReference type="EMBL" id="CP035928">
    <property type="protein sequence ID" value="QEP33420.1"/>
    <property type="molecule type" value="Genomic_DNA"/>
</dbReference>
<evidence type="ECO:0000256" key="3">
    <source>
        <dbReference type="ARBA" id="ARBA00022723"/>
    </source>
</evidence>
<dbReference type="PANTHER" id="PTHR30600:SF7">
    <property type="entry name" value="CYTOCHROME C PEROXIDASE-RELATED"/>
    <property type="match status" value="1"/>
</dbReference>
<evidence type="ECO:0000256" key="4">
    <source>
        <dbReference type="ARBA" id="ARBA00022729"/>
    </source>
</evidence>
<reference evidence="10 11" key="3">
    <citation type="submission" date="2019-09" db="EMBL/GenBank/DDBJ databases">
        <title>Taxonomic note: a critical rebuttal of the proposed division of the genus Arcobacter into six genera, emended descriptions of Arcobacter anaerophilus and the genus Arcobacter, and an assessment of genus-level boundaries for Epsilonproteobacteria using in silico genomic comparator tools.</title>
        <authorList>
            <person name="On S.L.W."/>
            <person name="Miller W.G."/>
            <person name="Biggs P."/>
            <person name="Cornelius A."/>
            <person name="Vandamme P."/>
        </authorList>
    </citation>
    <scope>NUCLEOTIDE SEQUENCE [LARGE SCALE GENOMIC DNA]</scope>
    <source>
        <strain evidence="10 11">LMG 26638</strain>
    </source>
</reference>
<keyword evidence="3 9" id="KW-0479">Metal-binding</keyword>
<evidence type="ECO:0000256" key="7">
    <source>
        <dbReference type="ARBA" id="ARBA00023004"/>
    </source>
</evidence>
<evidence type="ECO:0000256" key="1">
    <source>
        <dbReference type="ARBA" id="ARBA00004418"/>
    </source>
</evidence>
<name>A0A5C2H385_9BACT</name>
<dbReference type="Pfam" id="PF03150">
    <property type="entry name" value="CCP_MauG"/>
    <property type="match status" value="1"/>
</dbReference>
<reference evidence="10 11" key="1">
    <citation type="submission" date="2019-09" db="EMBL/GenBank/DDBJ databases">
        <title>Complete genome sequencing of four Arcobacter species reveals a diverse suite of mobile elements.</title>
        <authorList>
            <person name="Miller W.G."/>
            <person name="Yee E."/>
            <person name="Bono J.L."/>
        </authorList>
    </citation>
    <scope>NUCLEOTIDE SEQUENCE [LARGE SCALE GENOMIC DNA]</scope>
    <source>
        <strain evidence="10 11">LMG 26638</strain>
    </source>
</reference>
<feature type="binding site" description="covalent" evidence="8">
    <location>
        <position position="227"/>
    </location>
    <ligand>
        <name>heme c</name>
        <dbReference type="ChEBI" id="CHEBI:61717"/>
        <label>2</label>
    </ligand>
</feature>
<keyword evidence="11" id="KW-1185">Reference proteome</keyword>
<dbReference type="RefSeq" id="WP_130232390.1">
    <property type="nucleotide sequence ID" value="NZ_BMEF01000001.1"/>
</dbReference>
<dbReference type="GO" id="GO:0042597">
    <property type="term" value="C:periplasmic space"/>
    <property type="evidence" value="ECO:0007669"/>
    <property type="project" value="UniProtKB-SubCell"/>
</dbReference>
<keyword evidence="2 8" id="KW-0349">Heme</keyword>
<evidence type="ECO:0000256" key="2">
    <source>
        <dbReference type="ARBA" id="ARBA00022617"/>
    </source>
</evidence>
<dbReference type="Pfam" id="PF00034">
    <property type="entry name" value="Cytochrom_C"/>
    <property type="match status" value="1"/>
</dbReference>
<feature type="binding site" description="covalent" evidence="8">
    <location>
        <position position="224"/>
    </location>
    <ligand>
        <name>heme c</name>
        <dbReference type="ChEBI" id="CHEBI:61717"/>
        <label>2</label>
    </ligand>
</feature>
<comment type="PTM">
    <text evidence="8">Binds 2 heme groups per subunit.</text>
</comment>
<sequence length="341" mass="36968">MKLVVSLAVCLISAGSVFASSSLIQKAKNSRLEAIPATQEALMKLIDDKNDPITKEKVELGKKLYFDPRMSKSGLISCNTCHNLGLGGADGIPAAIGHGWTANPHHLNSPTVYNSVFFKAQFWDGRSPHLADQAQGPVQAGPEMAAPPKLVEDRINSIAEYVQEFKGAYGDDVKIDFEKITATIATFEKTLVTPSKFDDFLNGDENALNKEEKEGLVTFIDKGCTSCHSGIALGGTMQPFQIAAKYKFTNVGDFKGDENGMVKTPTLRNITETAPYFHNGQIWSLSEAVKEMGSTQLGIKIDDNDAAKIVTFLKALKGDKPEIIYPQLPESSINTPKPSAN</sequence>
<dbReference type="PIRSF" id="PIRSF000294">
    <property type="entry name" value="Cytochrome-c_peroxidase"/>
    <property type="match status" value="1"/>
</dbReference>
<keyword evidence="4" id="KW-0732">Signal</keyword>
<feature type="binding site" description="axial binding residue" evidence="9">
    <location>
        <position position="292"/>
    </location>
    <ligand>
        <name>heme c</name>
        <dbReference type="ChEBI" id="CHEBI:61717"/>
        <label>2</label>
    </ligand>
    <ligandPart>
        <name>Fe</name>
        <dbReference type="ChEBI" id="CHEBI:18248"/>
    </ligandPart>
</feature>